<evidence type="ECO:0000256" key="5">
    <source>
        <dbReference type="ARBA" id="ARBA00022833"/>
    </source>
</evidence>
<dbReference type="GO" id="GO:0006518">
    <property type="term" value="P:peptide metabolic process"/>
    <property type="evidence" value="ECO:0007669"/>
    <property type="project" value="TreeGrafter"/>
</dbReference>
<evidence type="ECO:0000256" key="2">
    <source>
        <dbReference type="ARBA" id="ARBA00022670"/>
    </source>
</evidence>
<dbReference type="AlphaFoldDB" id="A0A7S1DJ25"/>
<reference evidence="9" key="1">
    <citation type="submission" date="2021-01" db="EMBL/GenBank/DDBJ databases">
        <authorList>
            <person name="Corre E."/>
            <person name="Pelletier E."/>
            <person name="Niang G."/>
            <person name="Scheremetjew M."/>
            <person name="Finn R."/>
            <person name="Kale V."/>
            <person name="Holt S."/>
            <person name="Cochrane G."/>
            <person name="Meng A."/>
            <person name="Brown T."/>
            <person name="Cohen L."/>
        </authorList>
    </citation>
    <scope>NUCLEOTIDE SEQUENCE</scope>
    <source>
        <strain evidence="9">CCMP644</strain>
    </source>
</reference>
<dbReference type="InterPro" id="IPR001567">
    <property type="entry name" value="Pept_M3A_M3B_dom"/>
</dbReference>
<keyword evidence="6 7" id="KW-0482">Metalloprotease</keyword>
<evidence type="ECO:0000256" key="7">
    <source>
        <dbReference type="RuleBase" id="RU003435"/>
    </source>
</evidence>
<accession>A0A7S1DJ25</accession>
<evidence type="ECO:0000256" key="4">
    <source>
        <dbReference type="ARBA" id="ARBA00022801"/>
    </source>
</evidence>
<dbReference type="EMBL" id="HBFX01005702">
    <property type="protein sequence ID" value="CAD8948964.1"/>
    <property type="molecule type" value="Transcribed_RNA"/>
</dbReference>
<dbReference type="PANTHER" id="PTHR11804:SF84">
    <property type="entry name" value="SACCHAROLYSIN"/>
    <property type="match status" value="1"/>
</dbReference>
<evidence type="ECO:0000259" key="8">
    <source>
        <dbReference type="Pfam" id="PF01432"/>
    </source>
</evidence>
<dbReference type="GO" id="GO:0006508">
    <property type="term" value="P:proteolysis"/>
    <property type="evidence" value="ECO:0007669"/>
    <property type="project" value="UniProtKB-KW"/>
</dbReference>
<dbReference type="Gene3D" id="1.10.1370.10">
    <property type="entry name" value="Neurolysin, domain 3"/>
    <property type="match status" value="1"/>
</dbReference>
<protein>
    <recommendedName>
        <fullName evidence="8">Peptidase M3A/M3B catalytic domain-containing protein</fullName>
    </recommendedName>
</protein>
<dbReference type="Pfam" id="PF01432">
    <property type="entry name" value="Peptidase_M3"/>
    <property type="match status" value="1"/>
</dbReference>
<evidence type="ECO:0000256" key="3">
    <source>
        <dbReference type="ARBA" id="ARBA00022723"/>
    </source>
</evidence>
<dbReference type="GO" id="GO:0005758">
    <property type="term" value="C:mitochondrial intermembrane space"/>
    <property type="evidence" value="ECO:0007669"/>
    <property type="project" value="TreeGrafter"/>
</dbReference>
<evidence type="ECO:0000256" key="6">
    <source>
        <dbReference type="ARBA" id="ARBA00023049"/>
    </source>
</evidence>
<evidence type="ECO:0000313" key="9">
    <source>
        <dbReference type="EMBL" id="CAD8948964.1"/>
    </source>
</evidence>
<gene>
    <name evidence="9" type="ORF">HAND00432_LOCUS3482</name>
</gene>
<name>A0A7S1DJ25_HEMAN</name>
<feature type="domain" description="Peptidase M3A/M3B catalytic" evidence="8">
    <location>
        <begin position="14"/>
        <end position="252"/>
    </location>
</feature>
<keyword evidence="4 7" id="KW-0378">Hydrolase</keyword>
<dbReference type="Gene3D" id="3.40.390.10">
    <property type="entry name" value="Collagenase (Catalytic Domain)"/>
    <property type="match status" value="1"/>
</dbReference>
<dbReference type="InterPro" id="IPR024079">
    <property type="entry name" value="MetalloPept_cat_dom_sf"/>
</dbReference>
<dbReference type="GO" id="GO:0004222">
    <property type="term" value="F:metalloendopeptidase activity"/>
    <property type="evidence" value="ECO:0007669"/>
    <property type="project" value="InterPro"/>
</dbReference>
<comment type="cofactor">
    <cofactor evidence="7">
        <name>Zn(2+)</name>
        <dbReference type="ChEBI" id="CHEBI:29105"/>
    </cofactor>
    <text evidence="7">Binds 1 zinc ion.</text>
</comment>
<dbReference type="SUPFAM" id="SSF55486">
    <property type="entry name" value="Metalloproteases ('zincins'), catalytic domain"/>
    <property type="match status" value="1"/>
</dbReference>
<sequence>MAPSASDSKFGEVERVCPVAAMVANFTKPIKEKPSLLKHGEVVTFFHEFGHVMHQICTKAHFCEFSGTRTERDFVEAPSQMLENWCFEEEPLTKMSGHYLNKGEPLSKELRDNMIRSKNLNSGLLNLRQVFFGSFDLAIHTSGPKVDTKEVWGSLREKITRIANSSGGNGSASFGHIMGGYDCGYYGYLWSEVFSADMFTIFKASGNLYSPEVGARYRSCILEPGGTVDGDVMVRNFLGRELDKNAFLVSNGLQ</sequence>
<dbReference type="PANTHER" id="PTHR11804">
    <property type="entry name" value="PROTEASE M3 THIMET OLIGOPEPTIDASE-RELATED"/>
    <property type="match status" value="1"/>
</dbReference>
<dbReference type="InterPro" id="IPR045090">
    <property type="entry name" value="Pept_M3A_M3B"/>
</dbReference>
<keyword evidence="5 7" id="KW-0862">Zinc</keyword>
<evidence type="ECO:0000256" key="1">
    <source>
        <dbReference type="ARBA" id="ARBA00006040"/>
    </source>
</evidence>
<dbReference type="InterPro" id="IPR024077">
    <property type="entry name" value="Neurolysin/TOP_dom2"/>
</dbReference>
<organism evidence="9">
    <name type="scientific">Hemiselmis andersenii</name>
    <name type="common">Cryptophyte alga</name>
    <dbReference type="NCBI Taxonomy" id="464988"/>
    <lineage>
        <taxon>Eukaryota</taxon>
        <taxon>Cryptophyceae</taxon>
        <taxon>Cryptomonadales</taxon>
        <taxon>Hemiselmidaceae</taxon>
        <taxon>Hemiselmis</taxon>
    </lineage>
</organism>
<keyword evidence="3 7" id="KW-0479">Metal-binding</keyword>
<keyword evidence="2 7" id="KW-0645">Protease</keyword>
<proteinExistence type="inferred from homology"/>
<comment type="similarity">
    <text evidence="1 7">Belongs to the peptidase M3 family.</text>
</comment>
<dbReference type="GO" id="GO:0046872">
    <property type="term" value="F:metal ion binding"/>
    <property type="evidence" value="ECO:0007669"/>
    <property type="project" value="UniProtKB-UniRule"/>
</dbReference>